<name>A0A5C3R035_9AGAR</name>
<evidence type="ECO:0000256" key="1">
    <source>
        <dbReference type="SAM" id="MobiDB-lite"/>
    </source>
</evidence>
<evidence type="ECO:0000313" key="2">
    <source>
        <dbReference type="EMBL" id="TFL06958.1"/>
    </source>
</evidence>
<organism evidence="2 3">
    <name type="scientific">Pterulicium gracile</name>
    <dbReference type="NCBI Taxonomy" id="1884261"/>
    <lineage>
        <taxon>Eukaryota</taxon>
        <taxon>Fungi</taxon>
        <taxon>Dikarya</taxon>
        <taxon>Basidiomycota</taxon>
        <taxon>Agaricomycotina</taxon>
        <taxon>Agaricomycetes</taxon>
        <taxon>Agaricomycetidae</taxon>
        <taxon>Agaricales</taxon>
        <taxon>Pleurotineae</taxon>
        <taxon>Pterulaceae</taxon>
        <taxon>Pterulicium</taxon>
    </lineage>
</organism>
<accession>A0A5C3R035</accession>
<dbReference type="EMBL" id="ML178814">
    <property type="protein sequence ID" value="TFL06958.1"/>
    <property type="molecule type" value="Genomic_DNA"/>
</dbReference>
<evidence type="ECO:0000313" key="3">
    <source>
        <dbReference type="Proteomes" id="UP000305067"/>
    </source>
</evidence>
<gene>
    <name evidence="2" type="ORF">BDV98DRAFT_538274</name>
</gene>
<dbReference type="OrthoDB" id="4085451at2759"/>
<feature type="region of interest" description="Disordered" evidence="1">
    <location>
        <begin position="1"/>
        <end position="50"/>
    </location>
</feature>
<sequence length="185" mass="19925">MGSASSKAARTLPKRVQNVAPSVTRVKEPVAPAAHTEMASETKSSDIEKDSIDPHFAANLSRLGAVRVNHNMQTLQTSAQHRQQFDAQLKSEHEADSVSVSRGVPNRVLGTTLAELLEKRKYASSVEELEASLRGSGLDRAALERLAKHVNTPTAKEGATFKTVSPEGDETITSTAAWIEPSSLR</sequence>
<dbReference type="Proteomes" id="UP000305067">
    <property type="component" value="Unassembled WGS sequence"/>
</dbReference>
<proteinExistence type="predicted"/>
<reference evidence="2 3" key="1">
    <citation type="journal article" date="2019" name="Nat. Ecol. Evol.">
        <title>Megaphylogeny resolves global patterns of mushroom evolution.</title>
        <authorList>
            <person name="Varga T."/>
            <person name="Krizsan K."/>
            <person name="Foldi C."/>
            <person name="Dima B."/>
            <person name="Sanchez-Garcia M."/>
            <person name="Sanchez-Ramirez S."/>
            <person name="Szollosi G.J."/>
            <person name="Szarkandi J.G."/>
            <person name="Papp V."/>
            <person name="Albert L."/>
            <person name="Andreopoulos W."/>
            <person name="Angelini C."/>
            <person name="Antonin V."/>
            <person name="Barry K.W."/>
            <person name="Bougher N.L."/>
            <person name="Buchanan P."/>
            <person name="Buyck B."/>
            <person name="Bense V."/>
            <person name="Catcheside P."/>
            <person name="Chovatia M."/>
            <person name="Cooper J."/>
            <person name="Damon W."/>
            <person name="Desjardin D."/>
            <person name="Finy P."/>
            <person name="Geml J."/>
            <person name="Haridas S."/>
            <person name="Hughes K."/>
            <person name="Justo A."/>
            <person name="Karasinski D."/>
            <person name="Kautmanova I."/>
            <person name="Kiss B."/>
            <person name="Kocsube S."/>
            <person name="Kotiranta H."/>
            <person name="LaButti K.M."/>
            <person name="Lechner B.E."/>
            <person name="Liimatainen K."/>
            <person name="Lipzen A."/>
            <person name="Lukacs Z."/>
            <person name="Mihaltcheva S."/>
            <person name="Morgado L.N."/>
            <person name="Niskanen T."/>
            <person name="Noordeloos M.E."/>
            <person name="Ohm R.A."/>
            <person name="Ortiz-Santana B."/>
            <person name="Ovrebo C."/>
            <person name="Racz N."/>
            <person name="Riley R."/>
            <person name="Savchenko A."/>
            <person name="Shiryaev A."/>
            <person name="Soop K."/>
            <person name="Spirin V."/>
            <person name="Szebenyi C."/>
            <person name="Tomsovsky M."/>
            <person name="Tulloss R.E."/>
            <person name="Uehling J."/>
            <person name="Grigoriev I.V."/>
            <person name="Vagvolgyi C."/>
            <person name="Papp T."/>
            <person name="Martin F.M."/>
            <person name="Miettinen O."/>
            <person name="Hibbett D.S."/>
            <person name="Nagy L.G."/>
        </authorList>
    </citation>
    <scope>NUCLEOTIDE SEQUENCE [LARGE SCALE GENOMIC DNA]</scope>
    <source>
        <strain evidence="2 3">CBS 309.79</strain>
    </source>
</reference>
<protein>
    <submittedName>
        <fullName evidence="2">Uncharacterized protein</fullName>
    </submittedName>
</protein>
<keyword evidence="3" id="KW-1185">Reference proteome</keyword>
<dbReference type="AlphaFoldDB" id="A0A5C3R035"/>
<feature type="compositionally biased region" description="Basic and acidic residues" evidence="1">
    <location>
        <begin position="38"/>
        <end position="50"/>
    </location>
</feature>